<sequence length="110" mass="12402">MYEVVNSYHPIYASHSHPSFTVVALSRFSSGCWKQSSFEVIKQLEAASGSQTVATSSSECEISTFLVRSPRMDVVTTSMFIAFRKFICASSRDQRIWFTTPCQGSIYHSR</sequence>
<organism evidence="1 2">
    <name type="scientific">Arctium lappa</name>
    <name type="common">Greater burdock</name>
    <name type="synonym">Lappa major</name>
    <dbReference type="NCBI Taxonomy" id="4217"/>
    <lineage>
        <taxon>Eukaryota</taxon>
        <taxon>Viridiplantae</taxon>
        <taxon>Streptophyta</taxon>
        <taxon>Embryophyta</taxon>
        <taxon>Tracheophyta</taxon>
        <taxon>Spermatophyta</taxon>
        <taxon>Magnoliopsida</taxon>
        <taxon>eudicotyledons</taxon>
        <taxon>Gunneridae</taxon>
        <taxon>Pentapetalae</taxon>
        <taxon>asterids</taxon>
        <taxon>campanulids</taxon>
        <taxon>Asterales</taxon>
        <taxon>Asteraceae</taxon>
        <taxon>Carduoideae</taxon>
        <taxon>Cardueae</taxon>
        <taxon>Arctiinae</taxon>
        <taxon>Arctium</taxon>
    </lineage>
</organism>
<evidence type="ECO:0000313" key="1">
    <source>
        <dbReference type="EMBL" id="KAI3697192.1"/>
    </source>
</evidence>
<evidence type="ECO:0000313" key="2">
    <source>
        <dbReference type="Proteomes" id="UP001055879"/>
    </source>
</evidence>
<reference evidence="1 2" key="2">
    <citation type="journal article" date="2022" name="Mol. Ecol. Resour.">
        <title>The genomes of chicory, endive, great burdock and yacon provide insights into Asteraceae paleo-polyploidization history and plant inulin production.</title>
        <authorList>
            <person name="Fan W."/>
            <person name="Wang S."/>
            <person name="Wang H."/>
            <person name="Wang A."/>
            <person name="Jiang F."/>
            <person name="Liu H."/>
            <person name="Zhao H."/>
            <person name="Xu D."/>
            <person name="Zhang Y."/>
        </authorList>
    </citation>
    <scope>NUCLEOTIDE SEQUENCE [LARGE SCALE GENOMIC DNA]</scope>
    <source>
        <strain evidence="2">cv. Niubang</strain>
    </source>
</reference>
<accession>A0ACB8ZGS4</accession>
<gene>
    <name evidence="1" type="ORF">L6452_30027</name>
</gene>
<protein>
    <submittedName>
        <fullName evidence="1">Uncharacterized protein</fullName>
    </submittedName>
</protein>
<dbReference type="EMBL" id="CM042056">
    <property type="protein sequence ID" value="KAI3697192.1"/>
    <property type="molecule type" value="Genomic_DNA"/>
</dbReference>
<comment type="caution">
    <text evidence="1">The sequence shown here is derived from an EMBL/GenBank/DDBJ whole genome shotgun (WGS) entry which is preliminary data.</text>
</comment>
<proteinExistence type="predicted"/>
<keyword evidence="2" id="KW-1185">Reference proteome</keyword>
<dbReference type="Proteomes" id="UP001055879">
    <property type="component" value="Linkage Group LG10"/>
</dbReference>
<name>A0ACB8ZGS4_ARCLA</name>
<reference evidence="2" key="1">
    <citation type="journal article" date="2022" name="Mol. Ecol. Resour.">
        <title>The genomes of chicory, endive, great burdock and yacon provide insights into Asteraceae palaeo-polyploidization history and plant inulin production.</title>
        <authorList>
            <person name="Fan W."/>
            <person name="Wang S."/>
            <person name="Wang H."/>
            <person name="Wang A."/>
            <person name="Jiang F."/>
            <person name="Liu H."/>
            <person name="Zhao H."/>
            <person name="Xu D."/>
            <person name="Zhang Y."/>
        </authorList>
    </citation>
    <scope>NUCLEOTIDE SEQUENCE [LARGE SCALE GENOMIC DNA]</scope>
    <source>
        <strain evidence="2">cv. Niubang</strain>
    </source>
</reference>